<dbReference type="Pfam" id="PF07859">
    <property type="entry name" value="Abhydrolase_3"/>
    <property type="match status" value="1"/>
</dbReference>
<dbReference type="EMBL" id="CP046401">
    <property type="protein sequence ID" value="QGY46841.1"/>
    <property type="molecule type" value="Genomic_DNA"/>
</dbReference>
<dbReference type="PANTHER" id="PTHR48081:SF8">
    <property type="entry name" value="ALPHA_BETA HYDROLASE FOLD-3 DOMAIN-CONTAINING PROTEIN-RELATED"/>
    <property type="match status" value="1"/>
</dbReference>
<dbReference type="InterPro" id="IPR013094">
    <property type="entry name" value="AB_hydrolase_3"/>
</dbReference>
<reference evidence="3 4" key="1">
    <citation type="submission" date="2019-11" db="EMBL/GenBank/DDBJ databases">
        <authorList>
            <person name="Zheng R.K."/>
            <person name="Sun C.M."/>
        </authorList>
    </citation>
    <scope>NUCLEOTIDE SEQUENCE [LARGE SCALE GENOMIC DNA]</scope>
    <source>
        <strain evidence="3 4">WC007</strain>
    </source>
</reference>
<dbReference type="AlphaFoldDB" id="A0A6I6JW52"/>
<dbReference type="GO" id="GO:0016787">
    <property type="term" value="F:hydrolase activity"/>
    <property type="evidence" value="ECO:0007669"/>
    <property type="project" value="UniProtKB-KW"/>
</dbReference>
<feature type="domain" description="Alpha/beta hydrolase fold-3" evidence="2">
    <location>
        <begin position="82"/>
        <end position="281"/>
    </location>
</feature>
<keyword evidence="4" id="KW-1185">Reference proteome</keyword>
<evidence type="ECO:0000313" key="3">
    <source>
        <dbReference type="EMBL" id="QGY46841.1"/>
    </source>
</evidence>
<proteinExistence type="predicted"/>
<dbReference type="Proteomes" id="UP000428260">
    <property type="component" value="Chromosome"/>
</dbReference>
<dbReference type="SUPFAM" id="SSF53474">
    <property type="entry name" value="alpha/beta-Hydrolases"/>
    <property type="match status" value="1"/>
</dbReference>
<protein>
    <submittedName>
        <fullName evidence="3">Alpha/beta hydrolase fold domain-containing protein</fullName>
    </submittedName>
</protein>
<dbReference type="PANTHER" id="PTHR48081">
    <property type="entry name" value="AB HYDROLASE SUPERFAMILY PROTEIN C4A8.06C"/>
    <property type="match status" value="1"/>
</dbReference>
<keyword evidence="1 3" id="KW-0378">Hydrolase</keyword>
<dbReference type="Gene3D" id="3.40.50.1820">
    <property type="entry name" value="alpha/beta hydrolase"/>
    <property type="match status" value="1"/>
</dbReference>
<dbReference type="InterPro" id="IPR029058">
    <property type="entry name" value="AB_hydrolase_fold"/>
</dbReference>
<organism evidence="3 4">
    <name type="scientific">Maribellus comscasis</name>
    <dbReference type="NCBI Taxonomy" id="2681766"/>
    <lineage>
        <taxon>Bacteria</taxon>
        <taxon>Pseudomonadati</taxon>
        <taxon>Bacteroidota</taxon>
        <taxon>Bacteroidia</taxon>
        <taxon>Marinilabiliales</taxon>
        <taxon>Prolixibacteraceae</taxon>
        <taxon>Maribellus</taxon>
    </lineage>
</organism>
<evidence type="ECO:0000259" key="2">
    <source>
        <dbReference type="Pfam" id="PF07859"/>
    </source>
</evidence>
<dbReference type="InterPro" id="IPR050300">
    <property type="entry name" value="GDXG_lipolytic_enzyme"/>
</dbReference>
<dbReference type="KEGG" id="mcos:GM418_25235"/>
<sequence>MASLKSKVFIGLMRNRHFFKGRLQKETMGWDVQSVLKFRASCERGAERFGKLPKGIQIKPEVINMVTSEWIAPANARADKLIFYVHGGGYISGSCNDHRNIVSKIALQTGMTNLLYEYGLAPENPYPAALNDSVKIYEAVLEKGYKPKNIIIMGESAGGGLCLATLLALRDKKIPLPKAAVAIQPWTDLSCSGASYKTKNSVSLAPHNCWNVFSHYYTGKNDVNSPYISPVAGDLSGLPPIFISAGEADELFDDSKSFYEKAKKAGNDITFKPGKDMIHCYPLLSPFFPEAMEAMNEIVTFVHKHVLN</sequence>
<dbReference type="RefSeq" id="WP_158870133.1">
    <property type="nucleotide sequence ID" value="NZ_CP046401.1"/>
</dbReference>
<evidence type="ECO:0000256" key="1">
    <source>
        <dbReference type="ARBA" id="ARBA00022801"/>
    </source>
</evidence>
<accession>A0A6I6JW52</accession>
<gene>
    <name evidence="3" type="ORF">GM418_25235</name>
</gene>
<name>A0A6I6JW52_9BACT</name>
<evidence type="ECO:0000313" key="4">
    <source>
        <dbReference type="Proteomes" id="UP000428260"/>
    </source>
</evidence>